<dbReference type="Proteomes" id="UP001595823">
    <property type="component" value="Unassembled WGS sequence"/>
</dbReference>
<feature type="transmembrane region" description="Helical" evidence="7">
    <location>
        <begin position="21"/>
        <end position="42"/>
    </location>
</feature>
<evidence type="ECO:0000256" key="7">
    <source>
        <dbReference type="SAM" id="Phobius"/>
    </source>
</evidence>
<keyword evidence="2" id="KW-0813">Transport</keyword>
<keyword evidence="5 7" id="KW-1133">Transmembrane helix</keyword>
<evidence type="ECO:0000256" key="2">
    <source>
        <dbReference type="ARBA" id="ARBA00022448"/>
    </source>
</evidence>
<dbReference type="InterPro" id="IPR020846">
    <property type="entry name" value="MFS_dom"/>
</dbReference>
<keyword evidence="10" id="KW-1185">Reference proteome</keyword>
<keyword evidence="6 7" id="KW-0472">Membrane</keyword>
<feature type="transmembrane region" description="Helical" evidence="7">
    <location>
        <begin position="374"/>
        <end position="392"/>
    </location>
</feature>
<dbReference type="Pfam" id="PF07690">
    <property type="entry name" value="MFS_1"/>
    <property type="match status" value="1"/>
</dbReference>
<dbReference type="EMBL" id="JBHSDK010000002">
    <property type="protein sequence ID" value="MFC4334114.1"/>
    <property type="molecule type" value="Genomic_DNA"/>
</dbReference>
<keyword evidence="4 7" id="KW-0812">Transmembrane</keyword>
<feature type="transmembrane region" description="Helical" evidence="7">
    <location>
        <begin position="277"/>
        <end position="297"/>
    </location>
</feature>
<accession>A0ABV8TUD9</accession>
<dbReference type="PRINTS" id="PR01988">
    <property type="entry name" value="EXPORTERBACE"/>
</dbReference>
<reference evidence="10" key="1">
    <citation type="journal article" date="2019" name="Int. J. Syst. Evol. Microbiol.">
        <title>The Global Catalogue of Microorganisms (GCM) 10K type strain sequencing project: providing services to taxonomists for standard genome sequencing and annotation.</title>
        <authorList>
            <consortium name="The Broad Institute Genomics Platform"/>
            <consortium name="The Broad Institute Genome Sequencing Center for Infectious Disease"/>
            <person name="Wu L."/>
            <person name="Ma J."/>
        </authorList>
    </citation>
    <scope>NUCLEOTIDE SEQUENCE [LARGE SCALE GENOMIC DNA]</scope>
    <source>
        <strain evidence="10">IBRC-M 10908</strain>
    </source>
</reference>
<feature type="transmembrane region" description="Helical" evidence="7">
    <location>
        <begin position="349"/>
        <end position="368"/>
    </location>
</feature>
<dbReference type="InterPro" id="IPR022324">
    <property type="entry name" value="Bacilysin_exporter_BacE_put"/>
</dbReference>
<dbReference type="RefSeq" id="WP_380617846.1">
    <property type="nucleotide sequence ID" value="NZ_JBHSDK010000002.1"/>
</dbReference>
<dbReference type="InterPro" id="IPR036259">
    <property type="entry name" value="MFS_trans_sf"/>
</dbReference>
<name>A0ABV8TUD9_9ACTN</name>
<feature type="transmembrane region" description="Helical" evidence="7">
    <location>
        <begin position="48"/>
        <end position="68"/>
    </location>
</feature>
<dbReference type="PANTHER" id="PTHR23517">
    <property type="entry name" value="RESISTANCE PROTEIN MDTM, PUTATIVE-RELATED-RELATED"/>
    <property type="match status" value="1"/>
</dbReference>
<feature type="transmembrane region" description="Helical" evidence="7">
    <location>
        <begin position="101"/>
        <end position="122"/>
    </location>
</feature>
<feature type="transmembrane region" description="Helical" evidence="7">
    <location>
        <begin position="253"/>
        <end position="270"/>
    </location>
</feature>
<evidence type="ECO:0000256" key="3">
    <source>
        <dbReference type="ARBA" id="ARBA00022475"/>
    </source>
</evidence>
<gene>
    <name evidence="9" type="ORF">ACFPET_02760</name>
</gene>
<evidence type="ECO:0000313" key="9">
    <source>
        <dbReference type="EMBL" id="MFC4334114.1"/>
    </source>
</evidence>
<proteinExistence type="predicted"/>
<sequence>MSTDTAPLSPERRKALFGINAGIALAHIGNFIWFPILVAAIGGGEGGLWAGLIMCMTYVGRLLATFTYEGVADRLGMRGVVFAGAALEGTSLLLMGFSTGVIMYVVLAFFVGFGSGTVFPGLKNVLITYPEDHRAKAFSTFQMSAQLGLFGGAAVGGLLLGVDLKILFTTVFAIFIGFCLSASSFIPKNGFDPAPEKEEKAPLFDLGVVRGIEVKGAVRYFLLSSVFWFLMMSFVVGIPLHMQEHIPDFAPSAPFWITGLTILVLQYPLFKFLNDRLPPHLVMAIGLAGMAAAFLSFGAGQTLVWVIAGCFVVTLGEILFTPAFDIWVSKKVPEEKLTKAMGAMHFFRSAGNMAGAFGAGLLFDLALRTGIDGANWYVVAAIALVCLGITVASTEKSAEKTPETAAA</sequence>
<organism evidence="9 10">
    <name type="scientific">Salininema proteolyticum</name>
    <dbReference type="NCBI Taxonomy" id="1607685"/>
    <lineage>
        <taxon>Bacteria</taxon>
        <taxon>Bacillati</taxon>
        <taxon>Actinomycetota</taxon>
        <taxon>Actinomycetes</taxon>
        <taxon>Glycomycetales</taxon>
        <taxon>Glycomycetaceae</taxon>
        <taxon>Salininema</taxon>
    </lineage>
</organism>
<dbReference type="Gene3D" id="1.20.1250.20">
    <property type="entry name" value="MFS general substrate transporter like domains"/>
    <property type="match status" value="1"/>
</dbReference>
<feature type="transmembrane region" description="Helical" evidence="7">
    <location>
        <begin position="220"/>
        <end position="241"/>
    </location>
</feature>
<evidence type="ECO:0000313" key="10">
    <source>
        <dbReference type="Proteomes" id="UP001595823"/>
    </source>
</evidence>
<protein>
    <submittedName>
        <fullName evidence="9">MFS transporter</fullName>
    </submittedName>
</protein>
<dbReference type="InterPro" id="IPR050171">
    <property type="entry name" value="MFS_Transporters"/>
</dbReference>
<evidence type="ECO:0000259" key="8">
    <source>
        <dbReference type="PROSITE" id="PS50850"/>
    </source>
</evidence>
<evidence type="ECO:0000256" key="6">
    <source>
        <dbReference type="ARBA" id="ARBA00023136"/>
    </source>
</evidence>
<feature type="domain" description="Major facilitator superfamily (MFS) profile" evidence="8">
    <location>
        <begin position="1"/>
        <end position="398"/>
    </location>
</feature>
<evidence type="ECO:0000256" key="5">
    <source>
        <dbReference type="ARBA" id="ARBA00022989"/>
    </source>
</evidence>
<comment type="caution">
    <text evidence="9">The sequence shown here is derived from an EMBL/GenBank/DDBJ whole genome shotgun (WGS) entry which is preliminary data.</text>
</comment>
<comment type="subcellular location">
    <subcellularLocation>
        <location evidence="1">Cell membrane</location>
        <topology evidence="1">Multi-pass membrane protein</topology>
    </subcellularLocation>
</comment>
<feature type="transmembrane region" description="Helical" evidence="7">
    <location>
        <begin position="166"/>
        <end position="186"/>
    </location>
</feature>
<dbReference type="PROSITE" id="PS50850">
    <property type="entry name" value="MFS"/>
    <property type="match status" value="1"/>
</dbReference>
<dbReference type="PANTHER" id="PTHR23517:SF2">
    <property type="entry name" value="MULTIDRUG RESISTANCE PROTEIN MDTH"/>
    <property type="match status" value="1"/>
</dbReference>
<dbReference type="InterPro" id="IPR011701">
    <property type="entry name" value="MFS"/>
</dbReference>
<evidence type="ECO:0000256" key="4">
    <source>
        <dbReference type="ARBA" id="ARBA00022692"/>
    </source>
</evidence>
<evidence type="ECO:0000256" key="1">
    <source>
        <dbReference type="ARBA" id="ARBA00004651"/>
    </source>
</evidence>
<keyword evidence="3" id="KW-1003">Cell membrane</keyword>
<dbReference type="SUPFAM" id="SSF103473">
    <property type="entry name" value="MFS general substrate transporter"/>
    <property type="match status" value="1"/>
</dbReference>
<feature type="transmembrane region" description="Helical" evidence="7">
    <location>
        <begin position="143"/>
        <end position="160"/>
    </location>
</feature>
<feature type="transmembrane region" description="Helical" evidence="7">
    <location>
        <begin position="303"/>
        <end position="328"/>
    </location>
</feature>